<reference evidence="15" key="1">
    <citation type="journal article" date="2019" name="Int. J. Syst. Evol. Microbiol.">
        <title>The Global Catalogue of Microorganisms (GCM) 10K type strain sequencing project: providing services to taxonomists for standard genome sequencing and annotation.</title>
        <authorList>
            <consortium name="The Broad Institute Genomics Platform"/>
            <consortium name="The Broad Institute Genome Sequencing Center for Infectious Disease"/>
            <person name="Wu L."/>
            <person name="Ma J."/>
        </authorList>
    </citation>
    <scope>NUCLEOTIDE SEQUENCE [LARGE SCALE GENOMIC DNA]</scope>
    <source>
        <strain evidence="15">JCM 8201</strain>
    </source>
</reference>
<evidence type="ECO:0000256" key="3">
    <source>
        <dbReference type="ARBA" id="ARBA00022450"/>
    </source>
</evidence>
<dbReference type="Pfam" id="PF00550">
    <property type="entry name" value="PP-binding"/>
    <property type="match status" value="1"/>
</dbReference>
<dbReference type="InterPro" id="IPR049900">
    <property type="entry name" value="PKS_mFAS_DH"/>
</dbReference>
<dbReference type="EMBL" id="BAAATZ010000007">
    <property type="protein sequence ID" value="GAA2724358.1"/>
    <property type="molecule type" value="Genomic_DNA"/>
</dbReference>
<dbReference type="InterPro" id="IPR013968">
    <property type="entry name" value="PKS_KR"/>
</dbReference>
<dbReference type="InterPro" id="IPR006162">
    <property type="entry name" value="Ppantetheine_attach_site"/>
</dbReference>
<dbReference type="Gene3D" id="3.40.50.1820">
    <property type="entry name" value="alpha/beta hydrolase"/>
    <property type="match status" value="1"/>
</dbReference>
<dbReference type="PROSITE" id="PS52019">
    <property type="entry name" value="PKS_MFAS_DH"/>
    <property type="match status" value="1"/>
</dbReference>
<dbReference type="SMART" id="SM00827">
    <property type="entry name" value="PKS_AT"/>
    <property type="match status" value="1"/>
</dbReference>
<dbReference type="SMART" id="SM00826">
    <property type="entry name" value="PKS_DH"/>
    <property type="match status" value="1"/>
</dbReference>
<feature type="active site" description="Proton donor; for dehydratase activity" evidence="9">
    <location>
        <position position="1137"/>
    </location>
</feature>
<dbReference type="PROSITE" id="PS00606">
    <property type="entry name" value="KS3_1"/>
    <property type="match status" value="1"/>
</dbReference>
<dbReference type="InterPro" id="IPR049552">
    <property type="entry name" value="PKS_DH_N"/>
</dbReference>
<evidence type="ECO:0000313" key="15">
    <source>
        <dbReference type="Proteomes" id="UP001501842"/>
    </source>
</evidence>
<evidence type="ECO:0000256" key="9">
    <source>
        <dbReference type="PROSITE-ProRule" id="PRU01363"/>
    </source>
</evidence>
<dbReference type="SMART" id="SM01294">
    <property type="entry name" value="PKS_PP_betabranch"/>
    <property type="match status" value="1"/>
</dbReference>
<evidence type="ECO:0000313" key="14">
    <source>
        <dbReference type="EMBL" id="GAA2724358.1"/>
    </source>
</evidence>
<dbReference type="SMART" id="SM00823">
    <property type="entry name" value="PKS_PP"/>
    <property type="match status" value="1"/>
</dbReference>
<organism evidence="14 15">
    <name type="scientific">Actinocorallia aurantiaca</name>
    <dbReference type="NCBI Taxonomy" id="46204"/>
    <lineage>
        <taxon>Bacteria</taxon>
        <taxon>Bacillati</taxon>
        <taxon>Actinomycetota</taxon>
        <taxon>Actinomycetes</taxon>
        <taxon>Streptosporangiales</taxon>
        <taxon>Thermomonosporaceae</taxon>
        <taxon>Actinocorallia</taxon>
    </lineage>
</organism>
<dbReference type="Gene3D" id="3.30.70.3290">
    <property type="match status" value="1"/>
</dbReference>
<feature type="region of interest" description="Disordered" evidence="10">
    <location>
        <begin position="447"/>
        <end position="504"/>
    </location>
</feature>
<dbReference type="SUPFAM" id="SSF52151">
    <property type="entry name" value="FabD/lysophospholipase-like"/>
    <property type="match status" value="1"/>
</dbReference>
<dbReference type="InterPro" id="IPR014030">
    <property type="entry name" value="Ketoacyl_synth_N"/>
</dbReference>
<keyword evidence="7" id="KW-0511">Multifunctional enzyme</keyword>
<dbReference type="SMART" id="SM00825">
    <property type="entry name" value="PKS_KS"/>
    <property type="match status" value="1"/>
</dbReference>
<dbReference type="Pfam" id="PF00975">
    <property type="entry name" value="Thioesterase"/>
    <property type="match status" value="1"/>
</dbReference>
<dbReference type="Pfam" id="PF22953">
    <property type="entry name" value="SpnB_Rossmann"/>
    <property type="match status" value="1"/>
</dbReference>
<feature type="region of interest" description="C-terminal hotdog fold" evidence="9">
    <location>
        <begin position="1079"/>
        <end position="1216"/>
    </location>
</feature>
<name>A0ABP6GMN3_9ACTN</name>
<dbReference type="InterPro" id="IPR055123">
    <property type="entry name" value="SpnB-like_Rossmann"/>
</dbReference>
<dbReference type="CDD" id="cd00833">
    <property type="entry name" value="PKS"/>
    <property type="match status" value="1"/>
</dbReference>
<dbReference type="InterPro" id="IPR009081">
    <property type="entry name" value="PP-bd_ACP"/>
</dbReference>
<protein>
    <recommendedName>
        <fullName evidence="16">Acyl transferase domain-containing protein</fullName>
    </recommendedName>
</protein>
<dbReference type="InterPro" id="IPR001227">
    <property type="entry name" value="Ac_transferase_dom_sf"/>
</dbReference>
<dbReference type="PANTHER" id="PTHR43775">
    <property type="entry name" value="FATTY ACID SYNTHASE"/>
    <property type="match status" value="1"/>
</dbReference>
<evidence type="ECO:0000256" key="2">
    <source>
        <dbReference type="ARBA" id="ARBA00004792"/>
    </source>
</evidence>
<dbReference type="InterPro" id="IPR029058">
    <property type="entry name" value="AB_hydrolase_fold"/>
</dbReference>
<evidence type="ECO:0000256" key="6">
    <source>
        <dbReference type="ARBA" id="ARBA00023194"/>
    </source>
</evidence>
<dbReference type="Pfam" id="PF14765">
    <property type="entry name" value="PS-DH"/>
    <property type="match status" value="1"/>
</dbReference>
<comment type="caution">
    <text evidence="14">The sequence shown here is derived from an EMBL/GenBank/DDBJ whole genome shotgun (WGS) entry which is preliminary data.</text>
</comment>
<dbReference type="Gene3D" id="1.10.1200.10">
    <property type="entry name" value="ACP-like"/>
    <property type="match status" value="1"/>
</dbReference>
<dbReference type="PROSITE" id="PS50075">
    <property type="entry name" value="CARRIER"/>
    <property type="match status" value="1"/>
</dbReference>
<dbReference type="InterPro" id="IPR016035">
    <property type="entry name" value="Acyl_Trfase/lysoPLipase"/>
</dbReference>
<keyword evidence="3" id="KW-0596">Phosphopantetheine</keyword>
<dbReference type="InterPro" id="IPR050091">
    <property type="entry name" value="PKS_NRPS_Biosynth_Enz"/>
</dbReference>
<gene>
    <name evidence="14" type="ORF">GCM10010439_21810</name>
</gene>
<dbReference type="Pfam" id="PF08659">
    <property type="entry name" value="KR"/>
    <property type="match status" value="1"/>
</dbReference>
<dbReference type="SUPFAM" id="SSF55048">
    <property type="entry name" value="Probable ACP-binding domain of malonyl-CoA ACP transacylase"/>
    <property type="match status" value="1"/>
</dbReference>
<evidence type="ECO:0000256" key="4">
    <source>
        <dbReference type="ARBA" id="ARBA00022553"/>
    </source>
</evidence>
<dbReference type="Gene3D" id="3.40.50.720">
    <property type="entry name" value="NAD(P)-binding Rossmann-like Domain"/>
    <property type="match status" value="1"/>
</dbReference>
<dbReference type="InterPro" id="IPR015083">
    <property type="entry name" value="NorB/c/GfsB-D-like_docking"/>
</dbReference>
<dbReference type="InterPro" id="IPR042104">
    <property type="entry name" value="PKS_dehydratase_sf"/>
</dbReference>
<dbReference type="InterPro" id="IPR020841">
    <property type="entry name" value="PKS_Beta-ketoAc_synthase_dom"/>
</dbReference>
<dbReference type="PROSITE" id="PS00012">
    <property type="entry name" value="PHOSPHOPANTETHEINE"/>
    <property type="match status" value="1"/>
</dbReference>
<dbReference type="Pfam" id="PF08990">
    <property type="entry name" value="Docking"/>
    <property type="match status" value="1"/>
</dbReference>
<keyword evidence="8" id="KW-0012">Acyltransferase</keyword>
<dbReference type="SUPFAM" id="SSF51735">
    <property type="entry name" value="NAD(P)-binding Rossmann-fold domains"/>
    <property type="match status" value="2"/>
</dbReference>
<feature type="active site" description="Proton acceptor; for dehydratase activity" evidence="9">
    <location>
        <position position="977"/>
    </location>
</feature>
<feature type="domain" description="Carrier" evidence="11">
    <location>
        <begin position="1638"/>
        <end position="1712"/>
    </location>
</feature>
<keyword evidence="6" id="KW-0045">Antibiotic biosynthesis</keyword>
<evidence type="ECO:0008006" key="16">
    <source>
        <dbReference type="Google" id="ProtNLM"/>
    </source>
</evidence>
<feature type="region of interest" description="Disordered" evidence="10">
    <location>
        <begin position="1715"/>
        <end position="1737"/>
    </location>
</feature>
<dbReference type="PANTHER" id="PTHR43775:SF51">
    <property type="entry name" value="INACTIVE PHENOLPHTHIOCEROL SYNTHESIS POLYKETIDE SYNTHASE TYPE I PKS1-RELATED"/>
    <property type="match status" value="1"/>
</dbReference>
<dbReference type="Gene3D" id="3.10.129.110">
    <property type="entry name" value="Polyketide synthase dehydratase"/>
    <property type="match status" value="1"/>
</dbReference>
<dbReference type="SMART" id="SM00824">
    <property type="entry name" value="PKS_TE"/>
    <property type="match status" value="1"/>
</dbReference>
<dbReference type="SMART" id="SM00822">
    <property type="entry name" value="PKS_KR"/>
    <property type="match status" value="1"/>
</dbReference>
<comment type="cofactor">
    <cofactor evidence="1">
        <name>pantetheine 4'-phosphate</name>
        <dbReference type="ChEBI" id="CHEBI:47942"/>
    </cofactor>
</comment>
<dbReference type="Pfam" id="PF00109">
    <property type="entry name" value="ketoacyl-synt"/>
    <property type="match status" value="1"/>
</dbReference>
<dbReference type="InterPro" id="IPR036736">
    <property type="entry name" value="ACP-like_sf"/>
</dbReference>
<accession>A0ABP6GMN3</accession>
<evidence type="ECO:0000256" key="5">
    <source>
        <dbReference type="ARBA" id="ARBA00022679"/>
    </source>
</evidence>
<evidence type="ECO:0000256" key="10">
    <source>
        <dbReference type="SAM" id="MobiDB-lite"/>
    </source>
</evidence>
<dbReference type="Pfam" id="PF21089">
    <property type="entry name" value="PKS_DH_N"/>
    <property type="match status" value="1"/>
</dbReference>
<dbReference type="SUPFAM" id="SSF53901">
    <property type="entry name" value="Thiolase-like"/>
    <property type="match status" value="1"/>
</dbReference>
<dbReference type="CDD" id="cd08956">
    <property type="entry name" value="KR_3_FAS_SDR_x"/>
    <property type="match status" value="1"/>
</dbReference>
<dbReference type="Pfam" id="PF00698">
    <property type="entry name" value="Acyl_transf_1"/>
    <property type="match status" value="1"/>
</dbReference>
<keyword evidence="4" id="KW-0597">Phosphoprotein</keyword>
<comment type="pathway">
    <text evidence="2">Antibiotic biosynthesis.</text>
</comment>
<evidence type="ECO:0000259" key="12">
    <source>
        <dbReference type="PROSITE" id="PS52004"/>
    </source>
</evidence>
<dbReference type="InterPro" id="IPR020806">
    <property type="entry name" value="PKS_PP-bd"/>
</dbReference>
<dbReference type="Proteomes" id="UP001501842">
    <property type="component" value="Unassembled WGS sequence"/>
</dbReference>
<dbReference type="InterPro" id="IPR014043">
    <property type="entry name" value="Acyl_transferase_dom"/>
</dbReference>
<dbReference type="SUPFAM" id="SSF53474">
    <property type="entry name" value="alpha/beta-Hydrolases"/>
    <property type="match status" value="1"/>
</dbReference>
<dbReference type="InterPro" id="IPR018201">
    <property type="entry name" value="Ketoacyl_synth_AS"/>
</dbReference>
<evidence type="ECO:0000256" key="1">
    <source>
        <dbReference type="ARBA" id="ARBA00001957"/>
    </source>
</evidence>
<dbReference type="InterPro" id="IPR020807">
    <property type="entry name" value="PKS_DH"/>
</dbReference>
<dbReference type="Gene3D" id="3.40.366.10">
    <property type="entry name" value="Malonyl-Coenzyme A Acyl Carrier Protein, domain 2"/>
    <property type="match status" value="1"/>
</dbReference>
<dbReference type="Gene3D" id="3.40.47.10">
    <property type="match status" value="1"/>
</dbReference>
<dbReference type="InterPro" id="IPR020802">
    <property type="entry name" value="TesA-like"/>
</dbReference>
<dbReference type="InterPro" id="IPR036291">
    <property type="entry name" value="NAD(P)-bd_dom_sf"/>
</dbReference>
<feature type="domain" description="PKS/mFAS DH" evidence="13">
    <location>
        <begin position="945"/>
        <end position="1216"/>
    </location>
</feature>
<dbReference type="InterPro" id="IPR057326">
    <property type="entry name" value="KR_dom"/>
</dbReference>
<dbReference type="Pfam" id="PF02801">
    <property type="entry name" value="Ketoacyl-synt_C"/>
    <property type="match status" value="1"/>
</dbReference>
<feature type="region of interest" description="N-terminal hotdog fold" evidence="9">
    <location>
        <begin position="945"/>
        <end position="1068"/>
    </location>
</feature>
<feature type="domain" description="Ketosynthase family 3 (KS3)" evidence="12">
    <location>
        <begin position="26"/>
        <end position="449"/>
    </location>
</feature>
<evidence type="ECO:0000256" key="7">
    <source>
        <dbReference type="ARBA" id="ARBA00023268"/>
    </source>
</evidence>
<evidence type="ECO:0000259" key="11">
    <source>
        <dbReference type="PROSITE" id="PS50075"/>
    </source>
</evidence>
<proteinExistence type="predicted"/>
<sequence>MANDDKLREYLKRALGDVQRLKRQLNEPIAIIGAACRLPGGVASPEDLWDLVARGGDAVTGFPGDRGWDAEGLYDPDPDRPGTSYTRHGGFLDDVAGFDAEFFGISPREAQAIDPQQRLLLEVSWEALERAGLDPAKLRGSRTAVFAGLAGEDYAPDNVPEELEGYVGIGTLRSVASGRIAYTFGFEGPAVTVDTACSSSLVALHLAAQSLRSQESDLALVGGVSIMASPFGFVEFSRQRGLSPDGRCKAFGAGADGTGWAEGVGVLLVERLSDAQRNGHRILGIVRGTAINQDGASNGLSAPSGPAQQRVIRDALANAGLSPADVDAVEAHGTGTSLGDPIEAQALLAVYGRNRETPLWLGSLKSNIGHTQAAAGVSGIIKMLQALHHGELPRTLHADTPTPLVDWSSGRVELLTEHRPWPAPADRPRRFAISAFGVSGTNAHAIIEQPDTSSTPAPRIPSPRPSERSVGSSADSGVSPADVVSGPAAPEAGLSPAGENPSAEAPVPWVLSARSARALEEQARRLEPEGDLADVGFSLAVTRARHPERAVVVAEGPEEFREALRALADGVSSTRVVRGSAERKGALAFLFTGQGSQRAGMGRGLYERFPVFAEAFDETVFELDRHLSGHAERSVRDVVFDGGELLDQTLYAQTGLFALETALFRLFGSWGLTPDFVAGHSIGEVAAAHAAGVWSLPDAAALVAARARLMQALPGGGAMIAIGASEEEVLPRLGARLSIAAVNGAASVVVSGDEDAAERLAAEFSGQGRRVKRLRVSHAFHSPHMDGMLEDFREVAHGLAYADPKIPVVSNLTGGLAEGLTDPDYWVRHVREAVRFHDVVRYLDTRDVTAYLELGPDGVLSALAKEAAGGALFAPALQTGRDEGATALLALGTAHVQGAEVDWSGFFPGASAVDLPTYPFQHRRYWIEATATGDAGGLGLREPGHPLLGAAVQLADTPGVVLTGRISLRTHPWLADHVVRDTVLVPGTALVELAVRAGDEIGLGVLEELVIETPLLVPARGGVHLQVTAGEPDGRGARPVAVYSRPEESDGPWTRHASGTLIDGEANPSQLGEWPPSGAQPLDLAHLYPELEEAGLHYGPSFQGVQAAWRRGDELFAEVTLPEGDGAGFGLHPALLDAALHVAAHDALAGTPEGRNRLPFAYEGVRLHASGASSLRVRATLLGDDELALEATDASGAPVVSVASLRARLVSSAQLRAGRASDLLAVRWREAPAPAEDTRASQVVEAAEPAHVLAELQRLLPGDQPILVVTRNAVAAADGDRPKLSAAPVWGLVRSAQAEHPGRIVLVDLEEGAAPPPFPFGYGEPQLAIRDGKVLIPRLVRTDLEPGTGPGWDPDGTVLITGGTGVLGAALARHLVHAHGARSLVLLSRRGSDAPGAAELEAELTGAGARVEILAGDAADRDRLAEVLAAVPGTNPLTAVVHTAGVVDDGLLESLTPERLEAVLAPKARGAWNLHELTEGRALEGFVLYSSIAGVLGGPGQSAYAAANGFLDALAAHRRSRGLPGLSLAWGMWAEPSGVTAHLSDVDRSRAARSGLRPLPTPDGLALFDAAVGAGGLDTALLAPVPLDPVALRAQGDALPSTLRALVPPVRRTAGGAAADAGSLARRLASVPEEGRREAVLEFLRGEVAAVLGLPGDGVPPGRPFQELGLDSLASVELRNRLTTTTGLRLSATVTFDHPDAEALTGHVLERLAEAGEAGEAGEAESEQGTPAGRGDGPLSTLYRRLCAQDEFAAAAELIAVASHLRGSFTAREAPDHVKAPIKLGEGSGKLAVILFPAVSAISGPHEYARFGHALNGERDVHVLPSPGYTESDLLPDDEAAYIGMHADTVLGLVGDRPYVVVGRSMGGCIAHSVAAELERRGHGPSGLALIDTYLIESPLLPGLRDWWLKAMLTGMLDRIERYDMVWSDASLTTMGGYGRVLAQWKPDPVDMPTLLVRAAKPLRHTIVDSEHDWRASWPLPHETVDVPGDHFTVLEEHTETTVEAVRQWIDVLEKGNT</sequence>
<evidence type="ECO:0000259" key="13">
    <source>
        <dbReference type="PROSITE" id="PS52019"/>
    </source>
</evidence>
<dbReference type="InterPro" id="IPR001031">
    <property type="entry name" value="Thioesterase"/>
</dbReference>
<keyword evidence="15" id="KW-1185">Reference proteome</keyword>
<dbReference type="PROSITE" id="PS52004">
    <property type="entry name" value="KS3_2"/>
    <property type="match status" value="1"/>
</dbReference>
<dbReference type="RefSeq" id="WP_344450178.1">
    <property type="nucleotide sequence ID" value="NZ_BAAATZ010000007.1"/>
</dbReference>
<keyword evidence="5" id="KW-0808">Transferase</keyword>
<dbReference type="InterPro" id="IPR016036">
    <property type="entry name" value="Malonyl_transacylase_ACP-bd"/>
</dbReference>
<evidence type="ECO:0000256" key="8">
    <source>
        <dbReference type="ARBA" id="ARBA00023315"/>
    </source>
</evidence>
<dbReference type="Pfam" id="PF22621">
    <property type="entry name" value="CurL-like_PKS_C"/>
    <property type="match status" value="1"/>
</dbReference>
<dbReference type="InterPro" id="IPR014031">
    <property type="entry name" value="Ketoacyl_synth_C"/>
</dbReference>
<dbReference type="InterPro" id="IPR049551">
    <property type="entry name" value="PKS_DH_C"/>
</dbReference>
<dbReference type="InterPro" id="IPR016039">
    <property type="entry name" value="Thiolase-like"/>
</dbReference>